<evidence type="ECO:0000313" key="4">
    <source>
        <dbReference type="EMBL" id="SHG85979.1"/>
    </source>
</evidence>
<dbReference type="InterPro" id="IPR011990">
    <property type="entry name" value="TPR-like_helical_dom_sf"/>
</dbReference>
<keyword evidence="2" id="KW-0812">Transmembrane</keyword>
<dbReference type="SMART" id="SM00028">
    <property type="entry name" value="TPR"/>
    <property type="match status" value="4"/>
</dbReference>
<dbReference type="OrthoDB" id="982262at2"/>
<accession>A0A1M5N9V1</accession>
<evidence type="ECO:0000256" key="1">
    <source>
        <dbReference type="PROSITE-ProRule" id="PRU00339"/>
    </source>
</evidence>
<feature type="chain" id="PRO_5013382170" evidence="3">
    <location>
        <begin position="20"/>
        <end position="508"/>
    </location>
</feature>
<protein>
    <submittedName>
        <fullName evidence="4">Tetratricopeptide repeat-containing protein</fullName>
    </submittedName>
</protein>
<dbReference type="AlphaFoldDB" id="A0A1M5N9V1"/>
<keyword evidence="5" id="KW-1185">Reference proteome</keyword>
<evidence type="ECO:0000256" key="2">
    <source>
        <dbReference type="SAM" id="Phobius"/>
    </source>
</evidence>
<organism evidence="4 5">
    <name type="scientific">Chryseolinea serpens</name>
    <dbReference type="NCBI Taxonomy" id="947013"/>
    <lineage>
        <taxon>Bacteria</taxon>
        <taxon>Pseudomonadati</taxon>
        <taxon>Bacteroidota</taxon>
        <taxon>Cytophagia</taxon>
        <taxon>Cytophagales</taxon>
        <taxon>Fulvivirgaceae</taxon>
        <taxon>Chryseolinea</taxon>
    </lineage>
</organism>
<evidence type="ECO:0000313" key="5">
    <source>
        <dbReference type="Proteomes" id="UP000184212"/>
    </source>
</evidence>
<dbReference type="Gene3D" id="1.25.40.10">
    <property type="entry name" value="Tetratricopeptide repeat domain"/>
    <property type="match status" value="2"/>
</dbReference>
<keyword evidence="1" id="KW-0802">TPR repeat</keyword>
<dbReference type="EMBL" id="FQWQ01000001">
    <property type="protein sequence ID" value="SHG85979.1"/>
    <property type="molecule type" value="Genomic_DNA"/>
</dbReference>
<gene>
    <name evidence="4" type="ORF">SAMN04488109_2173</name>
</gene>
<feature type="transmembrane region" description="Helical" evidence="2">
    <location>
        <begin position="355"/>
        <end position="374"/>
    </location>
</feature>
<sequence length="508" mass="58483">MKFPSIILILLISVSPSLAQFTLPDSIQQKFMGMALDSNYVIKLNALASSYLKTNPAASRHVSSYVINLSTQIKYTRGYARALTLMGNSYWHEGIYEFAQNYYLLAARQYLGIHDSFGLSGVYNNIGEVNKRLGENERALEYLQRSLDLKRGDSTRALTLYNIGELYVTMHQYGKAEDYLNHALTLAQVSKDERVIAYCHWCFARINVDRKDFTKAFQEFQLAQDAWISLGETRSLVQTYQDMARARRLQGNLNDALLYLNKASDLSKTLQVPDLRITAFLEYFRIDSTLGHYDRALYFLTRHNALKDSVYSLLKSEQVERVQAIYETEMRERENRELRIEKELKDAQLVERENLIAAVSILLVITAVFAIILFRQRRKILVANAGLKEKNEEIHSQKNSIELQAASLLKLNETLQDLNRSLETRIDERSRQLVVQNQKLAEYTFVNAHKLRAPVASMLGLISLIQQADPHEHEIILNHLKTCGDQLDRIIREISQNLETSIHPEKKD</sequence>
<dbReference type="STRING" id="947013.SAMN04488109_2173"/>
<evidence type="ECO:0000256" key="3">
    <source>
        <dbReference type="SAM" id="SignalP"/>
    </source>
</evidence>
<name>A0A1M5N9V1_9BACT</name>
<feature type="repeat" description="TPR" evidence="1">
    <location>
        <begin position="157"/>
        <end position="190"/>
    </location>
</feature>
<dbReference type="PROSITE" id="PS50005">
    <property type="entry name" value="TPR"/>
    <property type="match status" value="2"/>
</dbReference>
<dbReference type="Pfam" id="PF13424">
    <property type="entry name" value="TPR_12"/>
    <property type="match status" value="1"/>
</dbReference>
<dbReference type="PANTHER" id="PTHR10098">
    <property type="entry name" value="RAPSYN-RELATED"/>
    <property type="match status" value="1"/>
</dbReference>
<dbReference type="RefSeq" id="WP_073133549.1">
    <property type="nucleotide sequence ID" value="NZ_FQWQ01000001.1"/>
</dbReference>
<dbReference type="Proteomes" id="UP000184212">
    <property type="component" value="Unassembled WGS sequence"/>
</dbReference>
<keyword evidence="2" id="KW-1133">Transmembrane helix</keyword>
<keyword evidence="2" id="KW-0472">Membrane</keyword>
<proteinExistence type="predicted"/>
<feature type="signal peptide" evidence="3">
    <location>
        <begin position="1"/>
        <end position="19"/>
    </location>
</feature>
<dbReference type="InterPro" id="IPR019734">
    <property type="entry name" value="TPR_rpt"/>
</dbReference>
<feature type="repeat" description="TPR" evidence="1">
    <location>
        <begin position="120"/>
        <end position="153"/>
    </location>
</feature>
<keyword evidence="3" id="KW-0732">Signal</keyword>
<reference evidence="4 5" key="1">
    <citation type="submission" date="2016-11" db="EMBL/GenBank/DDBJ databases">
        <authorList>
            <person name="Jaros S."/>
            <person name="Januszkiewicz K."/>
            <person name="Wedrychowicz H."/>
        </authorList>
    </citation>
    <scope>NUCLEOTIDE SEQUENCE [LARGE SCALE GENOMIC DNA]</scope>
    <source>
        <strain evidence="4 5">DSM 24574</strain>
    </source>
</reference>
<dbReference type="SUPFAM" id="SSF48452">
    <property type="entry name" value="TPR-like"/>
    <property type="match status" value="1"/>
</dbReference>